<reference evidence="13 14" key="2">
    <citation type="submission" date="2017-04" db="EMBL/GenBank/DDBJ databases">
        <title>CpG methylation of centromeres and impact of large insertions on vertebrate speciation.</title>
        <authorList>
            <person name="Ichikawa K."/>
            <person name="Yoshimura J."/>
            <person name="Morishita S."/>
        </authorList>
    </citation>
    <scope>NUCLEOTIDE SEQUENCE</scope>
    <source>
        <strain evidence="13 14">HSOK</strain>
    </source>
</reference>
<dbReference type="InterPro" id="IPR000152">
    <property type="entry name" value="EGF-type_Asp/Asn_hydroxyl_site"/>
</dbReference>
<feature type="domain" description="EGF-like" evidence="12">
    <location>
        <begin position="273"/>
        <end position="308"/>
    </location>
</feature>
<feature type="domain" description="EGF-like" evidence="12">
    <location>
        <begin position="353"/>
        <end position="392"/>
    </location>
</feature>
<dbReference type="Pfam" id="PF12662">
    <property type="entry name" value="cEGF"/>
    <property type="match status" value="3"/>
</dbReference>
<keyword evidence="4" id="KW-0272">Extracellular matrix</keyword>
<comment type="subcellular location">
    <subcellularLocation>
        <location evidence="1">Secreted</location>
        <location evidence="1">Extracellular space</location>
        <location evidence="1">Extracellular matrix</location>
    </subcellularLocation>
</comment>
<dbReference type="FunFam" id="2.10.25.10:FF:000201">
    <property type="entry name" value="EGF-containing fibulin-like extracellular matrix protein 2"/>
    <property type="match status" value="1"/>
</dbReference>
<protein>
    <submittedName>
        <fullName evidence="13">EGF-containing fibulin-like extracellular matrix protein 1</fullName>
    </submittedName>
</protein>
<dbReference type="InterPro" id="IPR049883">
    <property type="entry name" value="NOTCH1_EGF-like"/>
</dbReference>
<evidence type="ECO:0000256" key="7">
    <source>
        <dbReference type="ARBA" id="ARBA00022737"/>
    </source>
</evidence>
<dbReference type="PROSITE" id="PS01186">
    <property type="entry name" value="EGF_2"/>
    <property type="match status" value="3"/>
</dbReference>
<dbReference type="InterPro" id="IPR052235">
    <property type="entry name" value="Nephronectin_domain"/>
</dbReference>
<evidence type="ECO:0000313" key="13">
    <source>
        <dbReference type="Ensembl" id="ENSORLP00015027586.1"/>
    </source>
</evidence>
<keyword evidence="7" id="KW-0677">Repeat</keyword>
<reference key="1">
    <citation type="journal article" date="2007" name="Nature">
        <title>The medaka draft genome and insights into vertebrate genome evolution.</title>
        <authorList>
            <person name="Kasahara M."/>
            <person name="Naruse K."/>
            <person name="Sasaki S."/>
            <person name="Nakatani Y."/>
            <person name="Qu W."/>
            <person name="Ahsan B."/>
            <person name="Yamada T."/>
            <person name="Nagayasu Y."/>
            <person name="Doi K."/>
            <person name="Kasai Y."/>
            <person name="Jindo T."/>
            <person name="Kobayashi D."/>
            <person name="Shimada A."/>
            <person name="Toyoda A."/>
            <person name="Kuroki Y."/>
            <person name="Fujiyama A."/>
            <person name="Sasaki T."/>
            <person name="Shimizu A."/>
            <person name="Asakawa S."/>
            <person name="Shimizu N."/>
            <person name="Hashimoto S."/>
            <person name="Yang J."/>
            <person name="Lee Y."/>
            <person name="Matsushima K."/>
            <person name="Sugano S."/>
            <person name="Sakaizumi M."/>
            <person name="Narita T."/>
            <person name="Ohishi K."/>
            <person name="Haga S."/>
            <person name="Ohta F."/>
            <person name="Nomoto H."/>
            <person name="Nogata K."/>
            <person name="Morishita T."/>
            <person name="Endo T."/>
            <person name="Shin-I T."/>
            <person name="Takeda H."/>
            <person name="Morishita S."/>
            <person name="Kohara Y."/>
        </authorList>
    </citation>
    <scope>NUCLEOTIDE SEQUENCE [LARGE SCALE GENOMIC DNA]</scope>
    <source>
        <strain>Hd-rR</strain>
    </source>
</reference>
<dbReference type="InterPro" id="IPR026823">
    <property type="entry name" value="cEGF"/>
</dbReference>
<evidence type="ECO:0000256" key="1">
    <source>
        <dbReference type="ARBA" id="ARBA00004498"/>
    </source>
</evidence>
<evidence type="ECO:0000313" key="14">
    <source>
        <dbReference type="Proteomes" id="UP000265200"/>
    </source>
</evidence>
<dbReference type="PROSITE" id="PS00010">
    <property type="entry name" value="ASX_HYDROXYL"/>
    <property type="match status" value="4"/>
</dbReference>
<dbReference type="AlphaFoldDB" id="A0A3P9J634"/>
<reference evidence="13" key="4">
    <citation type="submission" date="2025-09" db="UniProtKB">
        <authorList>
            <consortium name="Ensembl"/>
        </authorList>
    </citation>
    <scope>IDENTIFICATION</scope>
    <source>
        <strain evidence="13">HSOK</strain>
    </source>
</reference>
<dbReference type="Ensembl" id="ENSORLT00015015091.1">
    <property type="protein sequence ID" value="ENSORLP00015027586.1"/>
    <property type="gene ID" value="ENSORLG00015009726.1"/>
</dbReference>
<comment type="caution">
    <text evidence="11">Lacks conserved residue(s) required for the propagation of feature annotation.</text>
</comment>
<reference evidence="13" key="3">
    <citation type="submission" date="2025-08" db="UniProtKB">
        <authorList>
            <consortium name="Ensembl"/>
        </authorList>
    </citation>
    <scope>IDENTIFICATION</scope>
    <source>
        <strain evidence="13">HSOK</strain>
    </source>
</reference>
<evidence type="ECO:0000256" key="2">
    <source>
        <dbReference type="ARBA" id="ARBA00006127"/>
    </source>
</evidence>
<evidence type="ECO:0000256" key="9">
    <source>
        <dbReference type="ARBA" id="ARBA00023157"/>
    </source>
</evidence>
<dbReference type="SUPFAM" id="SSF57184">
    <property type="entry name" value="Growth factor receptor domain"/>
    <property type="match status" value="2"/>
</dbReference>
<keyword evidence="9 11" id="KW-1015">Disulfide bond</keyword>
<dbReference type="FunFam" id="2.10.25.10:FF:000014">
    <property type="entry name" value="Latent-transforming growth factor beta-binding protein 3"/>
    <property type="match status" value="2"/>
</dbReference>
<feature type="disulfide bond" evidence="11">
    <location>
        <begin position="317"/>
        <end position="327"/>
    </location>
</feature>
<keyword evidence="10" id="KW-0325">Glycoprotein</keyword>
<keyword evidence="8" id="KW-0106">Calcium</keyword>
<sequence>MVSVNFFSLYFLEKSYSCARSFTRIITHQTFLGDKTGRKTLLTPHISLAQSQHKHHARSGRCWDSLSNAINYVITGIKQKIIHLVAVPLRSSVNMLGICVCLCALFTQVASQETEEPISYTCTEGYKYDEVREQCRDIDECKLLEDACKGGMQCINNFGGYLCLPKNAVIYVTKEESEQVPLPDPVPEVPAIPSIPAHLPVPVPGGPRDSPAARTILCSSGFTADEQNLCRDIDECATGRHTCGPEQTCYNTRGSFMCQCLPGYLRNGDRCVDRDECTMGHYCMQRCVNVQGSYYCECKAGYKLANNNHSCVDVNECDLQAPCQHHCYNLIGSFLCQCDHGFELAADMASCEDIDECSLSSYMCQYQCVNTPGSYTCECPQGYQLQGNRLCQDINECETGTHDCQADEMCWNYYGGFRCYPRNPCESPYTQTSENRCICRSQADCEGIPPSIVYKYMSIQADRSVPADIFQIQATSIYANTHNTFRIKAGNEAGEFFLRRSGNASAMLVLTKPLSGPKEYVVDLEMVTHHLTMNYRASSVLRLTIIVGPYPF</sequence>
<dbReference type="PROSITE" id="PS50026">
    <property type="entry name" value="EGF_3"/>
    <property type="match status" value="4"/>
</dbReference>
<accession>A0A3P9J634</accession>
<dbReference type="InterPro" id="IPR055088">
    <property type="entry name" value="Fibulin_C"/>
</dbReference>
<keyword evidence="5 11" id="KW-0245">EGF-like domain</keyword>
<dbReference type="CDD" id="cd00054">
    <property type="entry name" value="EGF_CA"/>
    <property type="match status" value="3"/>
</dbReference>
<evidence type="ECO:0000256" key="3">
    <source>
        <dbReference type="ARBA" id="ARBA00022525"/>
    </source>
</evidence>
<dbReference type="Pfam" id="PF07645">
    <property type="entry name" value="EGF_CA"/>
    <property type="match status" value="2"/>
</dbReference>
<dbReference type="PANTHER" id="PTHR24050:SF26">
    <property type="entry name" value="FIBULIN-5"/>
    <property type="match status" value="1"/>
</dbReference>
<dbReference type="SMART" id="SM00179">
    <property type="entry name" value="EGF_CA"/>
    <property type="match status" value="6"/>
</dbReference>
<feature type="disulfide bond" evidence="11">
    <location>
        <begin position="277"/>
        <end position="287"/>
    </location>
</feature>
<dbReference type="InterPro" id="IPR001881">
    <property type="entry name" value="EGF-like_Ca-bd_dom"/>
</dbReference>
<feature type="domain" description="EGF-like" evidence="12">
    <location>
        <begin position="232"/>
        <end position="272"/>
    </location>
</feature>
<comment type="similarity">
    <text evidence="2">Belongs to the fibulin family.</text>
</comment>
<name>A0A3P9J634_ORYLA</name>
<evidence type="ECO:0000259" key="12">
    <source>
        <dbReference type="PROSITE" id="PS50026"/>
    </source>
</evidence>
<keyword evidence="6" id="KW-0732">Signal</keyword>
<evidence type="ECO:0000256" key="8">
    <source>
        <dbReference type="ARBA" id="ARBA00022837"/>
    </source>
</evidence>
<evidence type="ECO:0000256" key="6">
    <source>
        <dbReference type="ARBA" id="ARBA00022729"/>
    </source>
</evidence>
<dbReference type="InterPro" id="IPR009030">
    <property type="entry name" value="Growth_fac_rcpt_cys_sf"/>
</dbReference>
<dbReference type="PROSITE" id="PS01187">
    <property type="entry name" value="EGF_CA"/>
    <property type="match status" value="2"/>
</dbReference>
<dbReference type="PANTHER" id="PTHR24050">
    <property type="entry name" value="PA14 DOMAIN-CONTAINING PROTEIN"/>
    <property type="match status" value="1"/>
</dbReference>
<keyword evidence="3" id="KW-0964">Secreted</keyword>
<dbReference type="InterPro" id="IPR000742">
    <property type="entry name" value="EGF"/>
</dbReference>
<proteinExistence type="inferred from homology"/>
<dbReference type="Pfam" id="PF22914">
    <property type="entry name" value="Fibulin_C"/>
    <property type="match status" value="1"/>
</dbReference>
<dbReference type="GO" id="GO:0005509">
    <property type="term" value="F:calcium ion binding"/>
    <property type="evidence" value="ECO:0007669"/>
    <property type="project" value="InterPro"/>
</dbReference>
<feature type="domain" description="EGF-like" evidence="12">
    <location>
        <begin position="313"/>
        <end position="352"/>
    </location>
</feature>
<evidence type="ECO:0000256" key="4">
    <source>
        <dbReference type="ARBA" id="ARBA00022530"/>
    </source>
</evidence>
<dbReference type="Gene3D" id="2.10.25.10">
    <property type="entry name" value="Laminin"/>
    <property type="match status" value="6"/>
</dbReference>
<dbReference type="InterPro" id="IPR018097">
    <property type="entry name" value="EGF_Ca-bd_CS"/>
</dbReference>
<evidence type="ECO:0000256" key="11">
    <source>
        <dbReference type="PROSITE-ProRule" id="PRU00076"/>
    </source>
</evidence>
<evidence type="ECO:0000256" key="10">
    <source>
        <dbReference type="ARBA" id="ARBA00023180"/>
    </source>
</evidence>
<dbReference type="Proteomes" id="UP000265200">
    <property type="component" value="Chromosome 15"/>
</dbReference>
<organism evidence="13 14">
    <name type="scientific">Oryzias latipes</name>
    <name type="common">Japanese rice fish</name>
    <name type="synonym">Japanese killifish</name>
    <dbReference type="NCBI Taxonomy" id="8090"/>
    <lineage>
        <taxon>Eukaryota</taxon>
        <taxon>Metazoa</taxon>
        <taxon>Chordata</taxon>
        <taxon>Craniata</taxon>
        <taxon>Vertebrata</taxon>
        <taxon>Euteleostomi</taxon>
        <taxon>Actinopterygii</taxon>
        <taxon>Neopterygii</taxon>
        <taxon>Teleostei</taxon>
        <taxon>Neoteleostei</taxon>
        <taxon>Acanthomorphata</taxon>
        <taxon>Ovalentaria</taxon>
        <taxon>Atherinomorphae</taxon>
        <taxon>Beloniformes</taxon>
        <taxon>Adrianichthyidae</taxon>
        <taxon>Oryziinae</taxon>
        <taxon>Oryzias</taxon>
    </lineage>
</organism>
<evidence type="ECO:0000256" key="5">
    <source>
        <dbReference type="ARBA" id="ARBA00022536"/>
    </source>
</evidence>
<dbReference type="GO" id="GO:0031012">
    <property type="term" value="C:extracellular matrix"/>
    <property type="evidence" value="ECO:0007669"/>
    <property type="project" value="UniProtKB-ARBA"/>
</dbReference>
<dbReference type="SMART" id="SM00181">
    <property type="entry name" value="EGF"/>
    <property type="match status" value="5"/>
</dbReference>